<feature type="region of interest" description="Disordered" evidence="1">
    <location>
        <begin position="1"/>
        <end position="33"/>
    </location>
</feature>
<evidence type="ECO:0000259" key="2">
    <source>
        <dbReference type="Pfam" id="PF04316"/>
    </source>
</evidence>
<keyword evidence="3" id="KW-0282">Flagellum</keyword>
<comment type="caution">
    <text evidence="3">The sequence shown here is derived from an EMBL/GenBank/DDBJ whole genome shotgun (WGS) entry which is preliminary data.</text>
</comment>
<reference evidence="3 4" key="1">
    <citation type="submission" date="2021-06" db="EMBL/GenBank/DDBJ databases">
        <authorList>
            <person name="Sun Q."/>
            <person name="Li D."/>
        </authorList>
    </citation>
    <scope>NUCLEOTIDE SEQUENCE [LARGE SCALE GENOMIC DNA]</scope>
    <source>
        <strain evidence="3 4">MSJ-6</strain>
    </source>
</reference>
<dbReference type="InterPro" id="IPR031316">
    <property type="entry name" value="FlgM_C"/>
</dbReference>
<protein>
    <submittedName>
        <fullName evidence="3">Flagellar biosynthesis anti-sigma factor FlgM</fullName>
    </submittedName>
</protein>
<keyword evidence="4" id="KW-1185">Reference proteome</keyword>
<keyword evidence="3" id="KW-0966">Cell projection</keyword>
<name>A0ABS6FLW9_9BACL</name>
<sequence>MKINETGRVNGISSYQRNIENREHAVDKKKRQVDQVSISAEAKGLLEVQNQVTSPERLSRIAELKESVSTGTYHVDAKQIAEKMLPYFKSIVESGDTK</sequence>
<evidence type="ECO:0000313" key="3">
    <source>
        <dbReference type="EMBL" id="MBU5670946.1"/>
    </source>
</evidence>
<accession>A0ABS6FLW9</accession>
<dbReference type="NCBIfam" id="TIGR03824">
    <property type="entry name" value="FlgM_jcvi"/>
    <property type="match status" value="1"/>
</dbReference>
<proteinExistence type="predicted"/>
<dbReference type="Proteomes" id="UP000743001">
    <property type="component" value="Unassembled WGS sequence"/>
</dbReference>
<dbReference type="Pfam" id="PF04316">
    <property type="entry name" value="FlgM"/>
    <property type="match status" value="1"/>
</dbReference>
<dbReference type="RefSeq" id="WP_216477328.1">
    <property type="nucleotide sequence ID" value="NZ_JAHLQJ010000002.1"/>
</dbReference>
<feature type="domain" description="Anti-sigma-28 factor FlgM C-terminal" evidence="2">
    <location>
        <begin position="34"/>
        <end position="85"/>
    </location>
</feature>
<keyword evidence="3" id="KW-0969">Cilium</keyword>
<dbReference type="InterPro" id="IPR007412">
    <property type="entry name" value="FlgM"/>
</dbReference>
<evidence type="ECO:0000313" key="4">
    <source>
        <dbReference type="Proteomes" id="UP000743001"/>
    </source>
</evidence>
<evidence type="ECO:0000256" key="1">
    <source>
        <dbReference type="SAM" id="MobiDB-lite"/>
    </source>
</evidence>
<dbReference type="EMBL" id="JAHLQJ010000002">
    <property type="protein sequence ID" value="MBU5670946.1"/>
    <property type="molecule type" value="Genomic_DNA"/>
</dbReference>
<gene>
    <name evidence="3" type="primary">flgM</name>
    <name evidence="3" type="ORF">KQJ23_03780</name>
</gene>
<organism evidence="3 4">
    <name type="scientific">Paenibacillus brevis</name>
    <dbReference type="NCBI Taxonomy" id="2841508"/>
    <lineage>
        <taxon>Bacteria</taxon>
        <taxon>Bacillati</taxon>
        <taxon>Bacillota</taxon>
        <taxon>Bacilli</taxon>
        <taxon>Bacillales</taxon>
        <taxon>Paenibacillaceae</taxon>
        <taxon>Paenibacillus</taxon>
    </lineage>
</organism>